<name>A0A0M3J303_ANISI</name>
<evidence type="ECO:0000256" key="1">
    <source>
        <dbReference type="SAM" id="MobiDB-lite"/>
    </source>
</evidence>
<reference evidence="4" key="1">
    <citation type="submission" date="2017-02" db="UniProtKB">
        <authorList>
            <consortium name="WormBaseParasite"/>
        </authorList>
    </citation>
    <scope>IDENTIFICATION</scope>
</reference>
<dbReference type="AlphaFoldDB" id="A0A0M3J303"/>
<gene>
    <name evidence="2" type="ORF">ASIM_LOCUS1786</name>
</gene>
<proteinExistence type="predicted"/>
<feature type="region of interest" description="Disordered" evidence="1">
    <location>
        <begin position="49"/>
        <end position="87"/>
    </location>
</feature>
<dbReference type="WBParaSite" id="ASIM_0000191501-mRNA-1">
    <property type="protein sequence ID" value="ASIM_0000191501-mRNA-1"/>
    <property type="gene ID" value="ASIM_0000191501"/>
</dbReference>
<protein>
    <submittedName>
        <fullName evidence="4">Ras-associating domain-containing protein</fullName>
    </submittedName>
</protein>
<accession>A0A0M3J303</accession>
<feature type="compositionally biased region" description="Polar residues" evidence="1">
    <location>
        <begin position="53"/>
        <end position="62"/>
    </location>
</feature>
<evidence type="ECO:0000313" key="2">
    <source>
        <dbReference type="EMBL" id="VDK19250.1"/>
    </source>
</evidence>
<keyword evidence="3" id="KW-1185">Reference proteome</keyword>
<dbReference type="Proteomes" id="UP000267096">
    <property type="component" value="Unassembled WGS sequence"/>
</dbReference>
<organism evidence="4">
    <name type="scientific">Anisakis simplex</name>
    <name type="common">Herring worm</name>
    <dbReference type="NCBI Taxonomy" id="6269"/>
    <lineage>
        <taxon>Eukaryota</taxon>
        <taxon>Metazoa</taxon>
        <taxon>Ecdysozoa</taxon>
        <taxon>Nematoda</taxon>
        <taxon>Chromadorea</taxon>
        <taxon>Rhabditida</taxon>
        <taxon>Spirurina</taxon>
        <taxon>Ascaridomorpha</taxon>
        <taxon>Ascaridoidea</taxon>
        <taxon>Anisakidae</taxon>
        <taxon>Anisakis</taxon>
        <taxon>Anisakis simplex complex</taxon>
    </lineage>
</organism>
<evidence type="ECO:0000313" key="4">
    <source>
        <dbReference type="WBParaSite" id="ASIM_0000191501-mRNA-1"/>
    </source>
</evidence>
<evidence type="ECO:0000313" key="3">
    <source>
        <dbReference type="Proteomes" id="UP000267096"/>
    </source>
</evidence>
<sequence length="249" mass="28165">MCGSQELPRDADTKLTAASIGLVSGDRLRLIIANEPLQETDTAALLSYEQRKPQSPSNSMEVQNELAPQEVKTEQQQNDSRQEDESSITSIVINELKKNGFYCKKLSDDGTRLLFRHAESALSAEIDFHHYEDQRAKCSHLTISVIYPTSRQFLTPVVIDESAHELRSFIDENIIAQLQSALIGHRNRFLRLLGHETLAERILKELGAKDVLRLECTCTHANKACNINLAFTERLWKHFVERDFGTGNS</sequence>
<dbReference type="EMBL" id="UYRR01002082">
    <property type="protein sequence ID" value="VDK19250.1"/>
    <property type="molecule type" value="Genomic_DNA"/>
</dbReference>
<reference evidence="2 3" key="2">
    <citation type="submission" date="2018-11" db="EMBL/GenBank/DDBJ databases">
        <authorList>
            <consortium name="Pathogen Informatics"/>
        </authorList>
    </citation>
    <scope>NUCLEOTIDE SEQUENCE [LARGE SCALE GENOMIC DNA]</scope>
</reference>